<sequence length="265" mass="29117">MRQHCRLVNFAAQYSLEKHLHGDSSFAQPDGQRSLRAYAAPGLYAPVLHNSAEPDDSLRAIIHRLMEPPKYLYSEEVPLGRHLSLRQDDELRARGVERGLSQELDLTEATKPSLLLQWQLFDRTVVSRSTQANTSQRLPRLLRLLASTLLTLARLVECVRGFFGSLIDTLFSPWRSEAPSPVLQVASSTTSPFSAPVGPAPSSPSPPYSLPPTPPCPQLILISAPSMPSMGGSANWPSTMATTAPIDIPPSMPRGRPWRMGDYDG</sequence>
<evidence type="ECO:0000256" key="1">
    <source>
        <dbReference type="SAM" id="MobiDB-lite"/>
    </source>
</evidence>
<feature type="region of interest" description="Disordered" evidence="1">
    <location>
        <begin position="187"/>
        <end position="211"/>
    </location>
</feature>
<organism evidence="2 3">
    <name type="scientific">Didymella exigua CBS 183.55</name>
    <dbReference type="NCBI Taxonomy" id="1150837"/>
    <lineage>
        <taxon>Eukaryota</taxon>
        <taxon>Fungi</taxon>
        <taxon>Dikarya</taxon>
        <taxon>Ascomycota</taxon>
        <taxon>Pezizomycotina</taxon>
        <taxon>Dothideomycetes</taxon>
        <taxon>Pleosporomycetidae</taxon>
        <taxon>Pleosporales</taxon>
        <taxon>Pleosporineae</taxon>
        <taxon>Didymellaceae</taxon>
        <taxon>Didymella</taxon>
    </lineage>
</organism>
<reference evidence="2" key="1">
    <citation type="journal article" date="2020" name="Stud. Mycol.">
        <title>101 Dothideomycetes genomes: a test case for predicting lifestyles and emergence of pathogens.</title>
        <authorList>
            <person name="Haridas S."/>
            <person name="Albert R."/>
            <person name="Binder M."/>
            <person name="Bloem J."/>
            <person name="Labutti K."/>
            <person name="Salamov A."/>
            <person name="Andreopoulos B."/>
            <person name="Baker S."/>
            <person name="Barry K."/>
            <person name="Bills G."/>
            <person name="Bluhm B."/>
            <person name="Cannon C."/>
            <person name="Castanera R."/>
            <person name="Culley D."/>
            <person name="Daum C."/>
            <person name="Ezra D."/>
            <person name="Gonzalez J."/>
            <person name="Henrissat B."/>
            <person name="Kuo A."/>
            <person name="Liang C."/>
            <person name="Lipzen A."/>
            <person name="Lutzoni F."/>
            <person name="Magnuson J."/>
            <person name="Mondo S."/>
            <person name="Nolan M."/>
            <person name="Ohm R."/>
            <person name="Pangilinan J."/>
            <person name="Park H.-J."/>
            <person name="Ramirez L."/>
            <person name="Alfaro M."/>
            <person name="Sun H."/>
            <person name="Tritt A."/>
            <person name="Yoshinaga Y."/>
            <person name="Zwiers L.-H."/>
            <person name="Turgeon B."/>
            <person name="Goodwin S."/>
            <person name="Spatafora J."/>
            <person name="Crous P."/>
            <person name="Grigoriev I."/>
        </authorList>
    </citation>
    <scope>NUCLEOTIDE SEQUENCE</scope>
    <source>
        <strain evidence="2">CBS 183.55</strain>
    </source>
</reference>
<feature type="compositionally biased region" description="Pro residues" evidence="1">
    <location>
        <begin position="198"/>
        <end position="211"/>
    </location>
</feature>
<evidence type="ECO:0000313" key="3">
    <source>
        <dbReference type="Proteomes" id="UP000800082"/>
    </source>
</evidence>
<accession>A0A6A5RA50</accession>
<gene>
    <name evidence="2" type="ORF">M421DRAFT_8878</name>
</gene>
<evidence type="ECO:0000313" key="2">
    <source>
        <dbReference type="EMBL" id="KAF1924403.1"/>
    </source>
</evidence>
<keyword evidence="3" id="KW-1185">Reference proteome</keyword>
<dbReference type="Proteomes" id="UP000800082">
    <property type="component" value="Unassembled WGS sequence"/>
</dbReference>
<proteinExistence type="predicted"/>
<protein>
    <submittedName>
        <fullName evidence="2">Uncharacterized protein</fullName>
    </submittedName>
</protein>
<dbReference type="GeneID" id="54355365"/>
<name>A0A6A5RA50_9PLEO</name>
<dbReference type="RefSeq" id="XP_033444656.1">
    <property type="nucleotide sequence ID" value="XM_033597698.1"/>
</dbReference>
<dbReference type="OrthoDB" id="3744681at2759"/>
<dbReference type="AlphaFoldDB" id="A0A6A5RA50"/>
<feature type="region of interest" description="Disordered" evidence="1">
    <location>
        <begin position="233"/>
        <end position="265"/>
    </location>
</feature>
<dbReference type="EMBL" id="ML978994">
    <property type="protein sequence ID" value="KAF1924403.1"/>
    <property type="molecule type" value="Genomic_DNA"/>
</dbReference>